<sequence length="203" mass="22830">MFIQNYIHYKTDPASWVLNTLFPLTAEEYGDQQAWLDAGAPDEPPMTRVLNAEQDRLFKLVHKHASDYYAQNKPYLNSVAIMMAMTALYGEQQVLGHSYRGAFLFAGNCEAMFSRLVMQGQGAMDFMRYNLAQEVTGDPMLAVIRAEQLCHKYGLRNHRMPTGDGTDIVFSLEPIANPVFDNVKYIPSVAGYYTIVGKGAARD</sequence>
<dbReference type="RefSeq" id="YP_008433504.1">
    <property type="nucleotide sequence ID" value="NC_022096.1"/>
</dbReference>
<reference evidence="1 2" key="1">
    <citation type="journal article" date="2014" name="Genome Announc.">
        <title>Complete Genome Sequence of the Novel Giant Pseudomonas Phage PaBG.</title>
        <authorList>
            <person name="Sykilinda N.N."/>
            <person name="Bondar A.A."/>
            <person name="Gorshkova A.S."/>
            <person name="Kurochkina L.P."/>
            <person name="Kulikov E.E."/>
            <person name="Shneider M.M."/>
            <person name="Kadykov V.A."/>
            <person name="Solovjeva N.V."/>
            <person name="Kabilov M.R."/>
            <person name="Mesyanzhinov V.V."/>
            <person name="Vlassov V.V."/>
            <person name="Drukker V.V."/>
            <person name="Miroshnikov K.A."/>
        </authorList>
    </citation>
    <scope>NUCLEOTIDE SEQUENCE [LARGE SCALE GENOMIC DNA]</scope>
</reference>
<protein>
    <submittedName>
        <fullName evidence="1">Uncharacterized protein</fullName>
    </submittedName>
</protein>
<keyword evidence="2" id="KW-1185">Reference proteome</keyword>
<name>S5VV90_9CAUD</name>
<evidence type="ECO:0000313" key="1">
    <source>
        <dbReference type="EMBL" id="AGS82057.1"/>
    </source>
</evidence>
<proteinExistence type="predicted"/>
<evidence type="ECO:0000313" key="2">
    <source>
        <dbReference type="Proteomes" id="UP000015545"/>
    </source>
</evidence>
<dbReference type="EMBL" id="KF147891">
    <property type="protein sequence ID" value="AGS82057.1"/>
    <property type="molecule type" value="Genomic_DNA"/>
</dbReference>
<accession>S5VV90</accession>
<dbReference type="KEGG" id="vg:16574859"/>
<dbReference type="Proteomes" id="UP000015545">
    <property type="component" value="Segment"/>
</dbReference>
<organism evidence="1 2">
    <name type="scientific">Pseudomonas phage PaBG</name>
    <dbReference type="NCBI Taxonomy" id="1335230"/>
    <lineage>
        <taxon>Viruses</taxon>
        <taxon>Duplodnaviria</taxon>
        <taxon>Heunggongvirae</taxon>
        <taxon>Uroviricota</taxon>
        <taxon>Caudoviricetes</taxon>
        <taxon>Baikalvirus</taxon>
        <taxon>Baikalvirus PaBG</taxon>
    </lineage>
</organism>
<gene>
    <name evidence="1" type="ORF">PaBG_00173</name>
</gene>